<proteinExistence type="predicted"/>
<keyword evidence="3" id="KW-1185">Reference proteome</keyword>
<comment type="caution">
    <text evidence="2">The sequence shown here is derived from an EMBL/GenBank/DDBJ whole genome shotgun (WGS) entry which is preliminary data.</text>
</comment>
<keyword evidence="1" id="KW-1133">Transmembrane helix</keyword>
<evidence type="ECO:0000313" key="3">
    <source>
        <dbReference type="Proteomes" id="UP001331761"/>
    </source>
</evidence>
<evidence type="ECO:0000256" key="1">
    <source>
        <dbReference type="SAM" id="Phobius"/>
    </source>
</evidence>
<gene>
    <name evidence="2" type="ORF">GCK32_013645</name>
</gene>
<keyword evidence="1" id="KW-0812">Transmembrane</keyword>
<dbReference type="Proteomes" id="UP001331761">
    <property type="component" value="Unassembled WGS sequence"/>
</dbReference>
<keyword evidence="1" id="KW-0472">Membrane</keyword>
<dbReference type="EMBL" id="WIXE01023317">
    <property type="protein sequence ID" value="KAK5966617.1"/>
    <property type="molecule type" value="Genomic_DNA"/>
</dbReference>
<organism evidence="2 3">
    <name type="scientific">Trichostrongylus colubriformis</name>
    <name type="common">Black scour worm</name>
    <dbReference type="NCBI Taxonomy" id="6319"/>
    <lineage>
        <taxon>Eukaryota</taxon>
        <taxon>Metazoa</taxon>
        <taxon>Ecdysozoa</taxon>
        <taxon>Nematoda</taxon>
        <taxon>Chromadorea</taxon>
        <taxon>Rhabditida</taxon>
        <taxon>Rhabditina</taxon>
        <taxon>Rhabditomorpha</taxon>
        <taxon>Strongyloidea</taxon>
        <taxon>Trichostrongylidae</taxon>
        <taxon>Trichostrongylus</taxon>
    </lineage>
</organism>
<feature type="transmembrane region" description="Helical" evidence="1">
    <location>
        <begin position="6"/>
        <end position="30"/>
    </location>
</feature>
<dbReference type="AlphaFoldDB" id="A0AAN8IEW1"/>
<name>A0AAN8IEW1_TRICO</name>
<sequence>MLLRDFVPDVILWICVTTIYFPVVEAMACYELIYRTYPELEEGTISRENFTCCEVFLEFNSFEGYYYVEDYHYAGNDFETFILKRVTNENKFCLSVAG</sequence>
<reference evidence="2 3" key="1">
    <citation type="submission" date="2019-10" db="EMBL/GenBank/DDBJ databases">
        <title>Assembly and Annotation for the nematode Trichostrongylus colubriformis.</title>
        <authorList>
            <person name="Martin J."/>
        </authorList>
    </citation>
    <scope>NUCLEOTIDE SEQUENCE [LARGE SCALE GENOMIC DNA]</scope>
    <source>
        <strain evidence="2">G859</strain>
        <tissue evidence="2">Whole worm</tissue>
    </source>
</reference>
<accession>A0AAN8IEW1</accession>
<protein>
    <submittedName>
        <fullName evidence="2">Uncharacterized protein</fullName>
    </submittedName>
</protein>
<evidence type="ECO:0000313" key="2">
    <source>
        <dbReference type="EMBL" id="KAK5966617.1"/>
    </source>
</evidence>